<evidence type="ECO:0000256" key="1">
    <source>
        <dbReference type="ARBA" id="ARBA00006291"/>
    </source>
</evidence>
<name>A0A160IPT7_9BACL</name>
<dbReference type="Pfam" id="PF03775">
    <property type="entry name" value="MinC_C"/>
    <property type="match status" value="1"/>
</dbReference>
<dbReference type="Pfam" id="PF22642">
    <property type="entry name" value="MinC_N_1"/>
    <property type="match status" value="1"/>
</dbReference>
<evidence type="ECO:0000256" key="2">
    <source>
        <dbReference type="ARBA" id="ARBA00022618"/>
    </source>
</evidence>
<evidence type="ECO:0000313" key="9">
    <source>
        <dbReference type="EMBL" id="ANC78030.1"/>
    </source>
</evidence>
<dbReference type="GO" id="GO:0000917">
    <property type="term" value="P:division septum assembly"/>
    <property type="evidence" value="ECO:0007669"/>
    <property type="project" value="UniProtKB-KW"/>
</dbReference>
<dbReference type="GO" id="GO:1901891">
    <property type="term" value="P:regulation of cell septum assembly"/>
    <property type="evidence" value="ECO:0007669"/>
    <property type="project" value="InterPro"/>
</dbReference>
<dbReference type="GO" id="GO:0000902">
    <property type="term" value="P:cell morphogenesis"/>
    <property type="evidence" value="ECO:0007669"/>
    <property type="project" value="InterPro"/>
</dbReference>
<protein>
    <recommendedName>
        <fullName evidence="6">Probable septum site-determining protein MinC</fullName>
    </recommendedName>
</protein>
<reference evidence="9 10" key="1">
    <citation type="submission" date="2016-04" db="EMBL/GenBank/DDBJ databases">
        <title>Complete genome sequence of Fictibacillus phosphorivorans G25-29, a strain toxic to nematodes.</title>
        <authorList>
            <person name="Zheng Z."/>
        </authorList>
    </citation>
    <scope>NUCLEOTIDE SEQUENCE [LARGE SCALE GENOMIC DNA]</scope>
    <source>
        <strain evidence="9 10">G25-29</strain>
    </source>
</reference>
<dbReference type="Proteomes" id="UP000076623">
    <property type="component" value="Chromosome"/>
</dbReference>
<keyword evidence="3 6" id="KW-0717">Septation</keyword>
<evidence type="ECO:0000256" key="4">
    <source>
        <dbReference type="ARBA" id="ARBA00023306"/>
    </source>
</evidence>
<feature type="domain" description="Septum formation inhibitor MinC C-terminal" evidence="7">
    <location>
        <begin position="110"/>
        <end position="210"/>
    </location>
</feature>
<dbReference type="Gene3D" id="2.160.20.70">
    <property type="match status" value="1"/>
</dbReference>
<dbReference type="EMBL" id="CP015378">
    <property type="protein sequence ID" value="ANC78030.1"/>
    <property type="molecule type" value="Genomic_DNA"/>
</dbReference>
<dbReference type="InterPro" id="IPR036145">
    <property type="entry name" value="MinC_C_sf"/>
</dbReference>
<comment type="subunit">
    <text evidence="5 6">Interacts with MinD and FtsZ.</text>
</comment>
<dbReference type="PANTHER" id="PTHR34108:SF1">
    <property type="entry name" value="SEPTUM SITE-DETERMINING PROTEIN MINC"/>
    <property type="match status" value="1"/>
</dbReference>
<evidence type="ECO:0000259" key="7">
    <source>
        <dbReference type="Pfam" id="PF03775"/>
    </source>
</evidence>
<gene>
    <name evidence="6 9" type="primary">minC</name>
    <name evidence="9" type="ORF">ABE65_014990</name>
</gene>
<dbReference type="PANTHER" id="PTHR34108">
    <property type="entry name" value="SEPTUM SITE-DETERMINING PROTEIN MINC"/>
    <property type="match status" value="1"/>
</dbReference>
<dbReference type="SUPFAM" id="SSF63848">
    <property type="entry name" value="Cell-division inhibitor MinC, C-terminal domain"/>
    <property type="match status" value="1"/>
</dbReference>
<organism evidence="9 10">
    <name type="scientific">Fictibacillus phosphorivorans</name>
    <dbReference type="NCBI Taxonomy" id="1221500"/>
    <lineage>
        <taxon>Bacteria</taxon>
        <taxon>Bacillati</taxon>
        <taxon>Bacillota</taxon>
        <taxon>Bacilli</taxon>
        <taxon>Bacillales</taxon>
        <taxon>Fictibacillaceae</taxon>
        <taxon>Fictibacillus</taxon>
    </lineage>
</organism>
<sequence length="227" mass="24961">MAMVQKLQHNVTIKGTKDGLVLLLDDKCSFDLLVEELNDKLTAGSSQMLNGPVISVKVKAGNRYLTAEQEEKLIEVLKQKENLILDHIESEVITKAEAEEMRKDAQVVTVSKVVRSGQVLDVQGDLLLIGDVNPGATVMATGNIYILGSLKGIAHCGTKGNEEAIIAASVMKPSQLRIAHHINRAPDSYPELGNEMEFAYISNEEKQIRIDRISAVHRLRPKLNSLL</sequence>
<evidence type="ECO:0000256" key="5">
    <source>
        <dbReference type="ARBA" id="ARBA00046874"/>
    </source>
</evidence>
<comment type="similarity">
    <text evidence="1 6">Belongs to the MinC family.</text>
</comment>
<evidence type="ECO:0000256" key="3">
    <source>
        <dbReference type="ARBA" id="ARBA00023210"/>
    </source>
</evidence>
<keyword evidence="10" id="KW-1185">Reference proteome</keyword>
<evidence type="ECO:0000259" key="8">
    <source>
        <dbReference type="Pfam" id="PF22642"/>
    </source>
</evidence>
<dbReference type="InterPro" id="IPR016098">
    <property type="entry name" value="CAP/MinC_C"/>
</dbReference>
<dbReference type="Gene3D" id="3.30.160.540">
    <property type="match status" value="1"/>
</dbReference>
<accession>A0A160IPT7</accession>
<dbReference type="InterPro" id="IPR055219">
    <property type="entry name" value="MinC_N_1"/>
</dbReference>
<comment type="function">
    <text evidence="6">Cell division inhibitor that blocks the formation of polar Z ring septums. Rapidly oscillates between the poles of the cell to destabilize FtsZ filaments that have formed before they mature into polar Z rings. Prevents FtsZ polymerization.</text>
</comment>
<dbReference type="HAMAP" id="MF_00267">
    <property type="entry name" value="MinC"/>
    <property type="match status" value="1"/>
</dbReference>
<dbReference type="InterPro" id="IPR005526">
    <property type="entry name" value="Septum_form_inhib_MinC_C"/>
</dbReference>
<dbReference type="STRING" id="1221500.ABE65_014990"/>
<dbReference type="KEGG" id="fpn:ABE65_014990"/>
<evidence type="ECO:0000313" key="10">
    <source>
        <dbReference type="Proteomes" id="UP000076623"/>
    </source>
</evidence>
<keyword evidence="2 6" id="KW-0132">Cell division</keyword>
<feature type="domain" description="Septum site-determining protein MinC N-terminal" evidence="8">
    <location>
        <begin position="11"/>
        <end position="88"/>
    </location>
</feature>
<dbReference type="AlphaFoldDB" id="A0A160IPT7"/>
<evidence type="ECO:0000256" key="6">
    <source>
        <dbReference type="HAMAP-Rule" id="MF_00267"/>
    </source>
</evidence>
<proteinExistence type="inferred from homology"/>
<keyword evidence="4 6" id="KW-0131">Cell cycle</keyword>
<dbReference type="InterPro" id="IPR013033">
    <property type="entry name" value="MinC"/>
</dbReference>
<dbReference type="NCBIfam" id="TIGR01222">
    <property type="entry name" value="minC"/>
    <property type="match status" value="1"/>
</dbReference>